<reference evidence="2 3" key="1">
    <citation type="journal article" date="2019" name="Nat. Ecol. Evol.">
        <title>Megaphylogeny resolves global patterns of mushroom evolution.</title>
        <authorList>
            <person name="Varga T."/>
            <person name="Krizsan K."/>
            <person name="Foldi C."/>
            <person name="Dima B."/>
            <person name="Sanchez-Garcia M."/>
            <person name="Sanchez-Ramirez S."/>
            <person name="Szollosi G.J."/>
            <person name="Szarkandi J.G."/>
            <person name="Papp V."/>
            <person name="Albert L."/>
            <person name="Andreopoulos W."/>
            <person name="Angelini C."/>
            <person name="Antonin V."/>
            <person name="Barry K.W."/>
            <person name="Bougher N.L."/>
            <person name="Buchanan P."/>
            <person name="Buyck B."/>
            <person name="Bense V."/>
            <person name="Catcheside P."/>
            <person name="Chovatia M."/>
            <person name="Cooper J."/>
            <person name="Damon W."/>
            <person name="Desjardin D."/>
            <person name="Finy P."/>
            <person name="Geml J."/>
            <person name="Haridas S."/>
            <person name="Hughes K."/>
            <person name="Justo A."/>
            <person name="Karasinski D."/>
            <person name="Kautmanova I."/>
            <person name="Kiss B."/>
            <person name="Kocsube S."/>
            <person name="Kotiranta H."/>
            <person name="LaButti K.M."/>
            <person name="Lechner B.E."/>
            <person name="Liimatainen K."/>
            <person name="Lipzen A."/>
            <person name="Lukacs Z."/>
            <person name="Mihaltcheva S."/>
            <person name="Morgado L.N."/>
            <person name="Niskanen T."/>
            <person name="Noordeloos M.E."/>
            <person name="Ohm R.A."/>
            <person name="Ortiz-Santana B."/>
            <person name="Ovrebo C."/>
            <person name="Racz N."/>
            <person name="Riley R."/>
            <person name="Savchenko A."/>
            <person name="Shiryaev A."/>
            <person name="Soop K."/>
            <person name="Spirin V."/>
            <person name="Szebenyi C."/>
            <person name="Tomsovsky M."/>
            <person name="Tulloss R.E."/>
            <person name="Uehling J."/>
            <person name="Grigoriev I.V."/>
            <person name="Vagvolgyi C."/>
            <person name="Papp T."/>
            <person name="Martin F.M."/>
            <person name="Miettinen O."/>
            <person name="Hibbett D.S."/>
            <person name="Nagy L.G."/>
        </authorList>
    </citation>
    <scope>NUCLEOTIDE SEQUENCE [LARGE SCALE GENOMIC DNA]</scope>
    <source>
        <strain evidence="2 3">OMC1185</strain>
    </source>
</reference>
<keyword evidence="3" id="KW-1185">Reference proteome</keyword>
<dbReference type="AlphaFoldDB" id="A0A5C3MXW6"/>
<dbReference type="EMBL" id="ML213515">
    <property type="protein sequence ID" value="TFK49742.1"/>
    <property type="molecule type" value="Genomic_DNA"/>
</dbReference>
<proteinExistence type="predicted"/>
<protein>
    <submittedName>
        <fullName evidence="2">Uncharacterized protein</fullName>
    </submittedName>
</protein>
<organism evidence="2 3">
    <name type="scientific">Heliocybe sulcata</name>
    <dbReference type="NCBI Taxonomy" id="5364"/>
    <lineage>
        <taxon>Eukaryota</taxon>
        <taxon>Fungi</taxon>
        <taxon>Dikarya</taxon>
        <taxon>Basidiomycota</taxon>
        <taxon>Agaricomycotina</taxon>
        <taxon>Agaricomycetes</taxon>
        <taxon>Gloeophyllales</taxon>
        <taxon>Gloeophyllaceae</taxon>
        <taxon>Heliocybe</taxon>
    </lineage>
</organism>
<sequence length="128" mass="13511">MTQAALTSQRKSDDRQYWKFSYQRSLPNKGGGKGKGGGGKNKGGGGIKDGGKGKGGAVIKPKPTPTPKPQVDPATQQLIDANNQLLQQVAANNAWQQQMISALVGRVRNLLLSTAITVALTKTLIRSS</sequence>
<accession>A0A5C3MXW6</accession>
<evidence type="ECO:0000256" key="1">
    <source>
        <dbReference type="SAM" id="MobiDB-lite"/>
    </source>
</evidence>
<name>A0A5C3MXW6_9AGAM</name>
<evidence type="ECO:0000313" key="3">
    <source>
        <dbReference type="Proteomes" id="UP000305948"/>
    </source>
</evidence>
<feature type="compositionally biased region" description="Gly residues" evidence="1">
    <location>
        <begin position="29"/>
        <end position="56"/>
    </location>
</feature>
<dbReference type="Proteomes" id="UP000305948">
    <property type="component" value="Unassembled WGS sequence"/>
</dbReference>
<feature type="region of interest" description="Disordered" evidence="1">
    <location>
        <begin position="1"/>
        <end position="72"/>
    </location>
</feature>
<evidence type="ECO:0000313" key="2">
    <source>
        <dbReference type="EMBL" id="TFK49742.1"/>
    </source>
</evidence>
<gene>
    <name evidence="2" type="ORF">OE88DRAFT_374750</name>
</gene>